<dbReference type="GO" id="GO:0016020">
    <property type="term" value="C:membrane"/>
    <property type="evidence" value="ECO:0007669"/>
    <property type="project" value="TreeGrafter"/>
</dbReference>
<name>A0A090MC01_9HYPO</name>
<proteinExistence type="predicted"/>
<dbReference type="Gene3D" id="3.40.50.300">
    <property type="entry name" value="P-loop containing nucleotide triphosphate hydrolases"/>
    <property type="match status" value="1"/>
</dbReference>
<dbReference type="Pfam" id="PF00005">
    <property type="entry name" value="ABC_tran"/>
    <property type="match status" value="1"/>
</dbReference>
<keyword evidence="1" id="KW-0547">Nucleotide-binding</keyword>
<dbReference type="InterPro" id="IPR003439">
    <property type="entry name" value="ABC_transporter-like_ATP-bd"/>
</dbReference>
<dbReference type="InterPro" id="IPR050173">
    <property type="entry name" value="ABC_transporter_C-like"/>
</dbReference>
<keyword evidence="2" id="KW-0067">ATP-binding</keyword>
<dbReference type="PANTHER" id="PTHR24223">
    <property type="entry name" value="ATP-BINDING CASSETTE SUB-FAMILY C"/>
    <property type="match status" value="1"/>
</dbReference>
<organism evidence="5">
    <name type="scientific">Fusarium clavum</name>
    <dbReference type="NCBI Taxonomy" id="2594811"/>
    <lineage>
        <taxon>Eukaryota</taxon>
        <taxon>Fungi</taxon>
        <taxon>Dikarya</taxon>
        <taxon>Ascomycota</taxon>
        <taxon>Pezizomycotina</taxon>
        <taxon>Sordariomycetes</taxon>
        <taxon>Hypocreomycetidae</taxon>
        <taxon>Hypocreales</taxon>
        <taxon>Nectriaceae</taxon>
        <taxon>Fusarium</taxon>
        <taxon>Fusarium incarnatum-equiseti species complex</taxon>
    </lineage>
</organism>
<feature type="domain" description="ABC transporter" evidence="4">
    <location>
        <begin position="44"/>
        <end position="146"/>
    </location>
</feature>
<evidence type="ECO:0000256" key="3">
    <source>
        <dbReference type="SAM" id="MobiDB-lite"/>
    </source>
</evidence>
<evidence type="ECO:0000313" key="5">
    <source>
        <dbReference type="EMBL" id="CEG04663.1"/>
    </source>
</evidence>
<evidence type="ECO:0000256" key="2">
    <source>
        <dbReference type="ARBA" id="ARBA00022840"/>
    </source>
</evidence>
<dbReference type="InterPro" id="IPR027417">
    <property type="entry name" value="P-loop_NTPase"/>
</dbReference>
<evidence type="ECO:0000259" key="4">
    <source>
        <dbReference type="Pfam" id="PF00005"/>
    </source>
</evidence>
<sequence>MYNENPSEEDVDVSFDPPSNWPSEGSVVFDSYTASYRPEGKPCLRSLSLSIPGGDHVAVVGRTGAGKSSIVLALLRAIEKRCTHGAICIDGLDLSSLSPGVIRRRIALVPQEPVVISGTLRENLDPLGEIEESDLRRALASCQVTEILGILQDEDTLEFRISRSK</sequence>
<evidence type="ECO:0000256" key="1">
    <source>
        <dbReference type="ARBA" id="ARBA00022741"/>
    </source>
</evidence>
<feature type="compositionally biased region" description="Acidic residues" evidence="3">
    <location>
        <begin position="1"/>
        <end position="13"/>
    </location>
</feature>
<reference evidence="5" key="1">
    <citation type="submission" date="2013-05" db="EMBL/GenBank/DDBJ databases">
        <title>Draft genome sequences of six wheat associated Fusarium spp. isolates.</title>
        <authorList>
            <person name="Moolhuijzen P.M."/>
            <person name="Manners J.M."/>
            <person name="Wilcox S."/>
            <person name="Bellgard M.I."/>
            <person name="Gardiner D.M."/>
        </authorList>
    </citation>
    <scope>NUCLEOTIDE SEQUENCE</scope>
    <source>
        <strain evidence="5">CS3069</strain>
    </source>
</reference>
<dbReference type="GO" id="GO:0016887">
    <property type="term" value="F:ATP hydrolysis activity"/>
    <property type="evidence" value="ECO:0007669"/>
    <property type="project" value="InterPro"/>
</dbReference>
<protein>
    <submittedName>
        <fullName evidence="5">WGS project CBMI000000000 data, contig CS3069_c001791</fullName>
    </submittedName>
</protein>
<dbReference type="GO" id="GO:0005524">
    <property type="term" value="F:ATP binding"/>
    <property type="evidence" value="ECO:0007669"/>
    <property type="project" value="UniProtKB-KW"/>
</dbReference>
<feature type="region of interest" description="Disordered" evidence="3">
    <location>
        <begin position="1"/>
        <end position="20"/>
    </location>
</feature>
<dbReference type="AlphaFoldDB" id="A0A090MC01"/>
<dbReference type="GO" id="GO:0042626">
    <property type="term" value="F:ATPase-coupled transmembrane transporter activity"/>
    <property type="evidence" value="ECO:0007669"/>
    <property type="project" value="TreeGrafter"/>
</dbReference>
<accession>A0A090MC01</accession>
<gene>
    <name evidence="5" type="ORF">BN850_0068320</name>
</gene>
<dbReference type="EMBL" id="HG318856">
    <property type="protein sequence ID" value="CEG05808.1"/>
    <property type="molecule type" value="Genomic_DNA"/>
</dbReference>
<dbReference type="EMBL" id="CBMI010001789">
    <property type="protein sequence ID" value="CEG04663.1"/>
    <property type="molecule type" value="Genomic_DNA"/>
</dbReference>
<dbReference type="SUPFAM" id="SSF52540">
    <property type="entry name" value="P-loop containing nucleoside triphosphate hydrolases"/>
    <property type="match status" value="1"/>
</dbReference>